<keyword evidence="5" id="KW-0333">Golgi apparatus</keyword>
<evidence type="ECO:0000313" key="8">
    <source>
        <dbReference type="EMBL" id="CAK0836724.1"/>
    </source>
</evidence>
<dbReference type="Proteomes" id="UP001189429">
    <property type="component" value="Unassembled WGS sequence"/>
</dbReference>
<evidence type="ECO:0000313" key="9">
    <source>
        <dbReference type="Proteomes" id="UP001189429"/>
    </source>
</evidence>
<dbReference type="PANTHER" id="PTHR12965:SF0">
    <property type="entry name" value="VACUOLAR PROTEIN SORTING-ASSOCIATED PROTEIN 54"/>
    <property type="match status" value="1"/>
</dbReference>
<dbReference type="PANTHER" id="PTHR12965">
    <property type="entry name" value="VACUOLAR PROTEIN SORTING 54"/>
    <property type="match status" value="1"/>
</dbReference>
<evidence type="ECO:0000256" key="1">
    <source>
        <dbReference type="ARBA" id="ARBA00004601"/>
    </source>
</evidence>
<keyword evidence="9" id="KW-1185">Reference proteome</keyword>
<keyword evidence="6" id="KW-0175">Coiled coil</keyword>
<evidence type="ECO:0000256" key="5">
    <source>
        <dbReference type="ARBA" id="ARBA00023034"/>
    </source>
</evidence>
<keyword evidence="3" id="KW-0813">Transport</keyword>
<comment type="caution">
    <text evidence="8">The sequence shown here is derived from an EMBL/GenBank/DDBJ whole genome shotgun (WGS) entry which is preliminary data.</text>
</comment>
<evidence type="ECO:0000256" key="4">
    <source>
        <dbReference type="ARBA" id="ARBA00022927"/>
    </source>
</evidence>
<comment type="similarity">
    <text evidence="2">Belongs to the VPS54 family.</text>
</comment>
<name>A0ABN9SVZ7_9DINO</name>
<protein>
    <submittedName>
        <fullName evidence="8">Uncharacterized protein</fullName>
    </submittedName>
</protein>
<dbReference type="InterPro" id="IPR039745">
    <property type="entry name" value="Vps54"/>
</dbReference>
<gene>
    <name evidence="8" type="ORF">PCOR1329_LOCUS33127</name>
</gene>
<feature type="region of interest" description="Disordered" evidence="7">
    <location>
        <begin position="1"/>
        <end position="31"/>
    </location>
</feature>
<comment type="subcellular location">
    <subcellularLocation>
        <location evidence="1">Golgi apparatus</location>
        <location evidence="1">trans-Golgi network</location>
    </subcellularLocation>
</comment>
<sequence>MPAPGGSPALHAAGGRSGLPVQESGKASDPTAAWAEVYDELRSAQSLASVLNDPRSGNRLTRGEVTSLEDFWDAVREGVEELSSARDGDLPVADEAAVGARTDELIGPVPEASELQPYLDTFREHWDAYHRNHQGRGSRRELAALGAAAGGGPAVPPEYCQSDFKLEHHKVFNQSLQASIEGQEEFNLELTGYLDHIELSLCEHIRRAERDQLFESLARMGEPLRVDVQATLEVVRLLRGRMRSRVAARGVLGLIAREQLLPSAVAMSAAVESLDRLQKGQVETHSTQATDASMAMEKLTQAVSATQLSAHKLKQLMNASGVKTNETFAKLESQIRVLGGAQLPTCATPLVKNIDAMGRQVSDKFYDQFRVALPKLRDPRSQVIHSLRTGRDLPIDLAKCAGWPDGALALEPQHGAFNEQGIPKAIAEGIPELIGGPLSSHRAVDDVSSRLVVDRGRVLSIASRGPAGSLQRLTELIEPQRNHCLNVELLQNMCRHTLGLNSASACLAGRLGFPGAWRAEVLPRTLKKFQMYMRQQG</sequence>
<keyword evidence="4" id="KW-0653">Protein transport</keyword>
<organism evidence="8 9">
    <name type="scientific">Prorocentrum cordatum</name>
    <dbReference type="NCBI Taxonomy" id="2364126"/>
    <lineage>
        <taxon>Eukaryota</taxon>
        <taxon>Sar</taxon>
        <taxon>Alveolata</taxon>
        <taxon>Dinophyceae</taxon>
        <taxon>Prorocentrales</taxon>
        <taxon>Prorocentraceae</taxon>
        <taxon>Prorocentrum</taxon>
    </lineage>
</organism>
<dbReference type="EMBL" id="CAUYUJ010013780">
    <property type="protein sequence ID" value="CAK0836724.1"/>
    <property type="molecule type" value="Genomic_DNA"/>
</dbReference>
<accession>A0ABN9SVZ7</accession>
<evidence type="ECO:0000256" key="2">
    <source>
        <dbReference type="ARBA" id="ARBA00009150"/>
    </source>
</evidence>
<evidence type="ECO:0000256" key="6">
    <source>
        <dbReference type="ARBA" id="ARBA00023054"/>
    </source>
</evidence>
<reference evidence="8" key="1">
    <citation type="submission" date="2023-10" db="EMBL/GenBank/DDBJ databases">
        <authorList>
            <person name="Chen Y."/>
            <person name="Shah S."/>
            <person name="Dougan E. K."/>
            <person name="Thang M."/>
            <person name="Chan C."/>
        </authorList>
    </citation>
    <scope>NUCLEOTIDE SEQUENCE [LARGE SCALE GENOMIC DNA]</scope>
</reference>
<proteinExistence type="inferred from homology"/>
<evidence type="ECO:0000256" key="7">
    <source>
        <dbReference type="SAM" id="MobiDB-lite"/>
    </source>
</evidence>
<evidence type="ECO:0000256" key="3">
    <source>
        <dbReference type="ARBA" id="ARBA00022448"/>
    </source>
</evidence>